<comment type="caution">
    <text evidence="1">The sequence shown here is derived from an EMBL/GenBank/DDBJ whole genome shotgun (WGS) entry which is preliminary data.</text>
</comment>
<dbReference type="Proteomes" id="UP000614200">
    <property type="component" value="Unassembled WGS sequence"/>
</dbReference>
<sequence>MADFKRFRGHTHGKYAIDLGSELKALEGVDCVFQGVVRQLADVDIKGRYVTVKSRYIKDLIGSMQTLSLKKDGTHKPSYTSLIKTSILKERSHSRAEIVIELCKLVERRGKSEDKVHTSHIKVKTLLERCPTLLSRYKNAHSNSRRNNMIRDDISESLEMIEKHTTLNQEFKDVEVVLPQRQDMDMNAVIEIRHRGRFEND</sequence>
<keyword evidence="2" id="KW-1185">Reference proteome</keyword>
<accession>A0ABR9ZX86</accession>
<protein>
    <submittedName>
        <fullName evidence="1">Uncharacterized protein</fullName>
    </submittedName>
</protein>
<dbReference type="EMBL" id="JADKNH010000012">
    <property type="protein sequence ID" value="MBF4695079.1"/>
    <property type="molecule type" value="Genomic_DNA"/>
</dbReference>
<gene>
    <name evidence="1" type="ORF">ISU02_18420</name>
</gene>
<evidence type="ECO:0000313" key="2">
    <source>
        <dbReference type="Proteomes" id="UP000614200"/>
    </source>
</evidence>
<proteinExistence type="predicted"/>
<evidence type="ECO:0000313" key="1">
    <source>
        <dbReference type="EMBL" id="MBF4695079.1"/>
    </source>
</evidence>
<name>A0ABR9ZX86_9FIRM</name>
<reference evidence="1 2" key="1">
    <citation type="submission" date="2020-11" db="EMBL/GenBank/DDBJ databases">
        <title>Fusibacter basophilias sp. nov.</title>
        <authorList>
            <person name="Qiu D."/>
        </authorList>
    </citation>
    <scope>NUCLEOTIDE SEQUENCE [LARGE SCALE GENOMIC DNA]</scope>
    <source>
        <strain evidence="1 2">Q10-2</strain>
    </source>
</reference>
<organism evidence="1 2">
    <name type="scientific">Fusibacter ferrireducens</name>
    <dbReference type="NCBI Taxonomy" id="2785058"/>
    <lineage>
        <taxon>Bacteria</taxon>
        <taxon>Bacillati</taxon>
        <taxon>Bacillota</taxon>
        <taxon>Clostridia</taxon>
        <taxon>Eubacteriales</taxon>
        <taxon>Eubacteriales Family XII. Incertae Sedis</taxon>
        <taxon>Fusibacter</taxon>
    </lineage>
</organism>